<dbReference type="GO" id="GO:0000723">
    <property type="term" value="P:telomere maintenance"/>
    <property type="evidence" value="ECO:0007669"/>
    <property type="project" value="TreeGrafter"/>
</dbReference>
<evidence type="ECO:0000256" key="4">
    <source>
        <dbReference type="ARBA" id="ARBA00022895"/>
    </source>
</evidence>
<keyword evidence="5" id="KW-0539">Nucleus</keyword>
<feature type="region of interest" description="Disordered" evidence="7">
    <location>
        <begin position="1321"/>
        <end position="1346"/>
    </location>
</feature>
<dbReference type="GO" id="GO:0005634">
    <property type="term" value="C:nucleus"/>
    <property type="evidence" value="ECO:0007669"/>
    <property type="project" value="UniProtKB-SubCell"/>
</dbReference>
<dbReference type="InterPro" id="IPR016024">
    <property type="entry name" value="ARM-type_fold"/>
</dbReference>
<protein>
    <submittedName>
        <fullName evidence="9">Rap1-interacting factor 1 N terminal-domain-containing protein</fullName>
    </submittedName>
</protein>
<feature type="compositionally biased region" description="Polar residues" evidence="7">
    <location>
        <begin position="1264"/>
        <end position="1273"/>
    </location>
</feature>
<dbReference type="Proteomes" id="UP000271241">
    <property type="component" value="Unassembled WGS sequence"/>
</dbReference>
<dbReference type="OrthoDB" id="2156463at2759"/>
<gene>
    <name evidence="9" type="ORF">THASP1DRAFT_27118</name>
</gene>
<evidence type="ECO:0000313" key="9">
    <source>
        <dbReference type="EMBL" id="RKP11083.1"/>
    </source>
</evidence>
<dbReference type="SUPFAM" id="SSF48371">
    <property type="entry name" value="ARM repeat"/>
    <property type="match status" value="1"/>
</dbReference>
<dbReference type="InterPro" id="IPR011989">
    <property type="entry name" value="ARM-like"/>
</dbReference>
<dbReference type="InterPro" id="IPR022031">
    <property type="entry name" value="Rif1_N"/>
</dbReference>
<feature type="domain" description="Telomere-associated protein Rif1 N-terminal" evidence="8">
    <location>
        <begin position="316"/>
        <end position="577"/>
    </location>
</feature>
<evidence type="ECO:0000256" key="3">
    <source>
        <dbReference type="ARBA" id="ARBA00022454"/>
    </source>
</evidence>
<dbReference type="Gene3D" id="1.25.10.10">
    <property type="entry name" value="Leucine-rich Repeat Variant"/>
    <property type="match status" value="1"/>
</dbReference>
<evidence type="ECO:0000256" key="7">
    <source>
        <dbReference type="SAM" id="MobiDB-lite"/>
    </source>
</evidence>
<evidence type="ECO:0000256" key="5">
    <source>
        <dbReference type="ARBA" id="ARBA00023242"/>
    </source>
</evidence>
<feature type="region of interest" description="Disordered" evidence="7">
    <location>
        <begin position="1"/>
        <end position="136"/>
    </location>
</feature>
<feature type="region of interest" description="Disordered" evidence="7">
    <location>
        <begin position="1238"/>
        <end position="1289"/>
    </location>
</feature>
<keyword evidence="4" id="KW-0779">Telomere</keyword>
<dbReference type="GO" id="GO:0000781">
    <property type="term" value="C:chromosome, telomeric region"/>
    <property type="evidence" value="ECO:0007669"/>
    <property type="project" value="UniProtKB-SubCell"/>
</dbReference>
<evidence type="ECO:0000256" key="2">
    <source>
        <dbReference type="ARBA" id="ARBA00004574"/>
    </source>
</evidence>
<keyword evidence="6" id="KW-0131">Cell cycle</keyword>
<dbReference type="PANTHER" id="PTHR22928:SF3">
    <property type="entry name" value="TELOMERE-ASSOCIATED PROTEIN RIF1"/>
    <property type="match status" value="1"/>
</dbReference>
<evidence type="ECO:0000256" key="1">
    <source>
        <dbReference type="ARBA" id="ARBA00004123"/>
    </source>
</evidence>
<feature type="compositionally biased region" description="Basic residues" evidence="7">
    <location>
        <begin position="21"/>
        <end position="36"/>
    </location>
</feature>
<comment type="subcellular location">
    <subcellularLocation>
        <location evidence="2">Chromosome</location>
        <location evidence="2">Telomere</location>
    </subcellularLocation>
    <subcellularLocation>
        <location evidence="1">Nucleus</location>
    </subcellularLocation>
</comment>
<name>A0A4P9XXB4_9FUNG</name>
<evidence type="ECO:0000259" key="8">
    <source>
        <dbReference type="Pfam" id="PF12231"/>
    </source>
</evidence>
<dbReference type="EMBL" id="KZ992427">
    <property type="protein sequence ID" value="RKP11083.1"/>
    <property type="molecule type" value="Genomic_DNA"/>
</dbReference>
<proteinExistence type="predicted"/>
<keyword evidence="3" id="KW-0158">Chromosome</keyword>
<accession>A0A4P9XXB4</accession>
<dbReference type="PANTHER" id="PTHR22928">
    <property type="entry name" value="TELOMERE-ASSOCIATED PROTEIN RIF1"/>
    <property type="match status" value="1"/>
</dbReference>
<organism evidence="9 10">
    <name type="scientific">Thamnocephalis sphaerospora</name>
    <dbReference type="NCBI Taxonomy" id="78915"/>
    <lineage>
        <taxon>Eukaryota</taxon>
        <taxon>Fungi</taxon>
        <taxon>Fungi incertae sedis</taxon>
        <taxon>Zoopagomycota</taxon>
        <taxon>Zoopagomycotina</taxon>
        <taxon>Zoopagomycetes</taxon>
        <taxon>Zoopagales</taxon>
        <taxon>Sigmoideomycetaceae</taxon>
        <taxon>Thamnocephalis</taxon>
    </lineage>
</organism>
<feature type="region of interest" description="Disordered" evidence="7">
    <location>
        <begin position="1411"/>
        <end position="1440"/>
    </location>
</feature>
<feature type="compositionally biased region" description="Polar residues" evidence="7">
    <location>
        <begin position="1238"/>
        <end position="1254"/>
    </location>
</feature>
<feature type="compositionally biased region" description="Polar residues" evidence="7">
    <location>
        <begin position="1"/>
        <end position="15"/>
    </location>
</feature>
<evidence type="ECO:0000256" key="6">
    <source>
        <dbReference type="ARBA" id="ARBA00023306"/>
    </source>
</evidence>
<sequence>MTLQPQPQQSASVSDQAGGARAKKRKKNAKKAKRRSQQSTVVKPESPQNSLLDAKKNVPLLPLSPPESTKPAVDSAAPAHVADTTTRSTPNANDGISRKRRISPPTATLDDPASAADVEQRVPSDTVLKTPPSAPPVHIIKIQSDEQPEKTLLCPEQPEASPSTQRRKAVVFNLETVGSCQSTPERSRILSARGPPKTILKAPSPLFPSTHERAKRASNASCVYDEMSEDGDSAASPSALFTSFEDPEQRSWPELLKAAAQASLDTEAYRRARVLSELATRLSQISATELGEQLFLLQSYLTDVLASIEHELSSGESPMALRAAIRCLGSIFFHAKIVSLLPVNRLNDLMSAFAQRFCAVNNKGVVSACLRMLIMQRLSSSVTDPVTETVVHRMMELLAATPKSAINHLLDRSPKKLCQLASIWLPVVLSSIASRESFLRAHAENLLMAAAVHFSENPRLVDAALEMSVRSASTWLTDGVEDVFAPSDVQLPRILGILAGLFGTKLHGKPLVQNILRILEGSFNSKKSAMRTEALRAWRMLIYNFSLEDHINTERCVQLIQRPIITCLRDRVDQVQVAAAEAWVALLHALGENVPKYFSTVVSDIMATILPPTCSPANEYGFRVWNELLKSPNLREKEARLQSLRTWTDAKSLVSIELLALPDIFVRDQLPVALSVIEQELVRNLLGNINPITAMETGAEKRCALVNLLVRFTNRAGTHSLFGRAEHTYQNTQAVVVREAVILLIDTLVRHLPPSLLSSTRYFLTDEARTLAGALSAAGIAVEKDELCTTPVVYLFEVLMHVGFVKRMGRPTNAAVALLDTLLTAVRGDNAASTFLSMISILQLCSSQMNPGGVTAVWACLLHRMDSFYGEMRGQQLGANTPPVRLLQRSLFLPIKYVCEHGWPNDISAEMQTQWCRAAEHTRGSLLPPGLAKEQLGGIIAYLDGNINFATQTIHWSWLIFLAEMYRFSEYSMPLSCSERGKYSPAFLYGVPAGRVVDNDQWKTTEHMAFVHIRFFTLVLTGLFQLASEDSSNDEILASLCRLASKFFGKMADASHLALPPNVKASISMRFVPILQAWIQKEGTALFARTFSWFHDMWHTTMLRLAFLEKFDTRLLERLSDLLERGLTCKDDSIARETMVFWQKTFCIRRRIVRPASLKVALKAAKMRNLISPATLQARIKLTRETIDADAHVHEANSASTPQATVPCETQTSSAAVLNSEKALVMQATATAMTTHGISTTTAQPRQMSDSAAPSTMAFGPTNAPKSSFGAQQQDDHSHIPVQQPSNSRKRALELLESKSAAQPAQVPTVANAEHSLTKRLRQDAPSVVPATAHRPRPTSNVVIDVPNTPRGARLLFATASRSLARSGDAIADGNPFRIEPTANRAQYTPEIFADAIEKSLDNAAQAQATSVMSCDKPNTMPKSTETSPPPEPSTDISASTVCTPENTPFTQLDRIDEDTLRQMPSSDLLLLHERLLRLAGNVTRALVERSAPCKP</sequence>
<keyword evidence="10" id="KW-1185">Reference proteome</keyword>
<dbReference type="STRING" id="78915.A0A4P9XXB4"/>
<evidence type="ECO:0000313" key="10">
    <source>
        <dbReference type="Proteomes" id="UP000271241"/>
    </source>
</evidence>
<reference evidence="10" key="1">
    <citation type="journal article" date="2018" name="Nat. Microbiol.">
        <title>Leveraging single-cell genomics to expand the fungal tree of life.</title>
        <authorList>
            <person name="Ahrendt S.R."/>
            <person name="Quandt C.A."/>
            <person name="Ciobanu D."/>
            <person name="Clum A."/>
            <person name="Salamov A."/>
            <person name="Andreopoulos B."/>
            <person name="Cheng J.F."/>
            <person name="Woyke T."/>
            <person name="Pelin A."/>
            <person name="Henrissat B."/>
            <person name="Reynolds N.K."/>
            <person name="Benny G.L."/>
            <person name="Smith M.E."/>
            <person name="James T.Y."/>
            <person name="Grigoriev I.V."/>
        </authorList>
    </citation>
    <scope>NUCLEOTIDE SEQUENCE [LARGE SCALE GENOMIC DNA]</scope>
    <source>
        <strain evidence="10">RSA 1356</strain>
    </source>
</reference>
<dbReference type="Pfam" id="PF12231">
    <property type="entry name" value="Rif1_N"/>
    <property type="match status" value="1"/>
</dbReference>
<feature type="compositionally biased region" description="Polar residues" evidence="7">
    <location>
        <begin position="83"/>
        <end position="94"/>
    </location>
</feature>
<feature type="compositionally biased region" description="Polar residues" evidence="7">
    <location>
        <begin position="37"/>
        <end position="51"/>
    </location>
</feature>